<keyword evidence="4" id="KW-1185">Reference proteome</keyword>
<evidence type="ECO:0000256" key="1">
    <source>
        <dbReference type="SAM" id="MobiDB-lite"/>
    </source>
</evidence>
<feature type="transmembrane region" description="Helical" evidence="2">
    <location>
        <begin position="324"/>
        <end position="345"/>
    </location>
</feature>
<feature type="transmembrane region" description="Helical" evidence="2">
    <location>
        <begin position="100"/>
        <end position="119"/>
    </location>
</feature>
<feature type="transmembrane region" description="Helical" evidence="2">
    <location>
        <begin position="498"/>
        <end position="517"/>
    </location>
</feature>
<evidence type="ECO:0000313" key="4">
    <source>
        <dbReference type="Proteomes" id="UP001165082"/>
    </source>
</evidence>
<keyword evidence="2" id="KW-1133">Transmembrane helix</keyword>
<feature type="transmembrane region" description="Helical" evidence="2">
    <location>
        <begin position="165"/>
        <end position="184"/>
    </location>
</feature>
<evidence type="ECO:0000313" key="3">
    <source>
        <dbReference type="EMBL" id="GMI11677.1"/>
    </source>
</evidence>
<dbReference type="AlphaFoldDB" id="A0A9W7FG24"/>
<accession>A0A9W7FG24</accession>
<name>A0A9W7FG24_9STRA</name>
<organism evidence="3 4">
    <name type="scientific">Triparma retinervis</name>
    <dbReference type="NCBI Taxonomy" id="2557542"/>
    <lineage>
        <taxon>Eukaryota</taxon>
        <taxon>Sar</taxon>
        <taxon>Stramenopiles</taxon>
        <taxon>Ochrophyta</taxon>
        <taxon>Bolidophyceae</taxon>
        <taxon>Parmales</taxon>
        <taxon>Triparmaceae</taxon>
        <taxon>Triparma</taxon>
    </lineage>
</organism>
<proteinExistence type="predicted"/>
<feature type="transmembrane region" description="Helical" evidence="2">
    <location>
        <begin position="232"/>
        <end position="253"/>
    </location>
</feature>
<feature type="transmembrane region" description="Helical" evidence="2">
    <location>
        <begin position="259"/>
        <end position="283"/>
    </location>
</feature>
<keyword evidence="2" id="KW-0472">Membrane</keyword>
<comment type="caution">
    <text evidence="3">The sequence shown here is derived from an EMBL/GenBank/DDBJ whole genome shotgun (WGS) entry which is preliminary data.</text>
</comment>
<sequence>MDILADVVVTELTSNALDKVPAGSRHASPSNPSPLKRPSSLRMLWRNSYGPSFDDEKDLPPPPDEFSGEKIKLNEGMRSSSTLGTLNSNSSQSKYAHLRLYFTMIPGSVLVLLISLIPFNPPSLGVDGNLVYQFIFNAFLPFTYTFTIEVLFCKWFKAKLRPCRLWGQCLFSSALNFTITYLAAKGFGYPLRLSLICFFSTCVFTNSIVFYFSFKRAKDQGKEGKSFKMKWAIFMSISLLIGWLFAVYALQVFKDANPWLQSLIVAGIAVWKTAVTAVVKYISLLVSKHGDRFECLDIAFICVAVHWFWTLYSNVAFCQVEEWWTMALYIILDLVSALGFLLLCTDRFLGYEIIRIIPSPTPSLSRTSSRLSLSALNLYIPKFSLTKTNFTPTPENLASRRYQVLYNSFTFFLMAYGEINFAVHTLLLFVCCRYGVNEEYTPVGKSVLDEDKFRQLCQFLYAVISVELLTITLFLWLSPRFLGFDITVYMGEFVKKNWFTIAAMPLILHFPLVTIMFEHSGMGFAIG</sequence>
<feature type="transmembrane region" description="Helical" evidence="2">
    <location>
        <begin position="295"/>
        <end position="312"/>
    </location>
</feature>
<feature type="transmembrane region" description="Helical" evidence="2">
    <location>
        <begin position="131"/>
        <end position="153"/>
    </location>
</feature>
<evidence type="ECO:0000256" key="2">
    <source>
        <dbReference type="SAM" id="Phobius"/>
    </source>
</evidence>
<dbReference type="EMBL" id="BRXZ01000437">
    <property type="protein sequence ID" value="GMI11677.1"/>
    <property type="molecule type" value="Genomic_DNA"/>
</dbReference>
<dbReference type="OrthoDB" id="198519at2759"/>
<feature type="transmembrane region" description="Helical" evidence="2">
    <location>
        <begin position="190"/>
        <end position="212"/>
    </location>
</feature>
<gene>
    <name evidence="3" type="ORF">TrRE_jg6237</name>
</gene>
<feature type="transmembrane region" description="Helical" evidence="2">
    <location>
        <begin position="409"/>
        <end position="436"/>
    </location>
</feature>
<protein>
    <submittedName>
        <fullName evidence="3">Uncharacterized protein</fullName>
    </submittedName>
</protein>
<feature type="transmembrane region" description="Helical" evidence="2">
    <location>
        <begin position="456"/>
        <end position="477"/>
    </location>
</feature>
<dbReference type="Proteomes" id="UP001165082">
    <property type="component" value="Unassembled WGS sequence"/>
</dbReference>
<reference evidence="3" key="1">
    <citation type="submission" date="2022-07" db="EMBL/GenBank/DDBJ databases">
        <title>Genome analysis of Parmales, a sister group of diatoms, reveals the evolutionary specialization of diatoms from phago-mixotrophs to photoautotrophs.</title>
        <authorList>
            <person name="Ban H."/>
            <person name="Sato S."/>
            <person name="Yoshikawa S."/>
            <person name="Kazumasa Y."/>
            <person name="Nakamura Y."/>
            <person name="Ichinomiya M."/>
            <person name="Saitoh K."/>
            <person name="Sato N."/>
            <person name="Blanc-Mathieu R."/>
            <person name="Endo H."/>
            <person name="Kuwata A."/>
            <person name="Ogata H."/>
        </authorList>
    </citation>
    <scope>NUCLEOTIDE SEQUENCE</scope>
</reference>
<feature type="region of interest" description="Disordered" evidence="1">
    <location>
        <begin position="20"/>
        <end position="41"/>
    </location>
</feature>
<keyword evidence="2" id="KW-0812">Transmembrane</keyword>